<dbReference type="InterPro" id="IPR038090">
    <property type="entry name" value="Cdt1_C_WH_dom_sf"/>
</dbReference>
<dbReference type="InterPro" id="IPR045173">
    <property type="entry name" value="Cdt1"/>
</dbReference>
<dbReference type="Proteomes" id="UP000887574">
    <property type="component" value="Unplaced"/>
</dbReference>
<protein>
    <submittedName>
        <fullName evidence="5">CDT1 Geminin-binding domain-containing protein</fullName>
    </submittedName>
</protein>
<name>A0A915E571_9BILA</name>
<evidence type="ECO:0000313" key="5">
    <source>
        <dbReference type="WBParaSite" id="jg26603"/>
    </source>
</evidence>
<dbReference type="Gene3D" id="1.10.10.1420">
    <property type="entry name" value="DNA replication factor Cdt1, C-terminal WH domain"/>
    <property type="match status" value="1"/>
</dbReference>
<dbReference type="GO" id="GO:0071163">
    <property type="term" value="P:DNA replication preinitiation complex assembly"/>
    <property type="evidence" value="ECO:0007669"/>
    <property type="project" value="InterPro"/>
</dbReference>
<dbReference type="InterPro" id="IPR032054">
    <property type="entry name" value="Cdt1_C"/>
</dbReference>
<dbReference type="GO" id="GO:0030174">
    <property type="term" value="P:regulation of DNA-templated DNA replication initiation"/>
    <property type="evidence" value="ECO:0007669"/>
    <property type="project" value="InterPro"/>
</dbReference>
<evidence type="ECO:0000259" key="3">
    <source>
        <dbReference type="SMART" id="SM01075"/>
    </source>
</evidence>
<reference evidence="5" key="1">
    <citation type="submission" date="2022-11" db="UniProtKB">
        <authorList>
            <consortium name="WormBaseParasite"/>
        </authorList>
    </citation>
    <scope>IDENTIFICATION</scope>
</reference>
<dbReference type="GO" id="GO:0005634">
    <property type="term" value="C:nucleus"/>
    <property type="evidence" value="ECO:0007669"/>
    <property type="project" value="TreeGrafter"/>
</dbReference>
<dbReference type="InterPro" id="IPR014939">
    <property type="entry name" value="CDT1_Gemini-bd-like"/>
</dbReference>
<dbReference type="GO" id="GO:0003677">
    <property type="term" value="F:DNA binding"/>
    <property type="evidence" value="ECO:0007669"/>
    <property type="project" value="InterPro"/>
</dbReference>
<proteinExistence type="inferred from homology"/>
<dbReference type="PANTHER" id="PTHR28637:SF1">
    <property type="entry name" value="DNA REPLICATION FACTOR CDT1"/>
    <property type="match status" value="1"/>
</dbReference>
<comment type="similarity">
    <text evidence="1">Belongs to the Cdt1 family.</text>
</comment>
<evidence type="ECO:0000313" key="4">
    <source>
        <dbReference type="Proteomes" id="UP000887574"/>
    </source>
</evidence>
<keyword evidence="2" id="KW-0131">Cell cycle</keyword>
<keyword evidence="4" id="KW-1185">Reference proteome</keyword>
<evidence type="ECO:0000256" key="2">
    <source>
        <dbReference type="ARBA" id="ARBA00023306"/>
    </source>
</evidence>
<organism evidence="4 5">
    <name type="scientific">Ditylenchus dipsaci</name>
    <dbReference type="NCBI Taxonomy" id="166011"/>
    <lineage>
        <taxon>Eukaryota</taxon>
        <taxon>Metazoa</taxon>
        <taxon>Ecdysozoa</taxon>
        <taxon>Nematoda</taxon>
        <taxon>Chromadorea</taxon>
        <taxon>Rhabditida</taxon>
        <taxon>Tylenchina</taxon>
        <taxon>Tylenchomorpha</taxon>
        <taxon>Sphaerularioidea</taxon>
        <taxon>Anguinidae</taxon>
        <taxon>Anguininae</taxon>
        <taxon>Ditylenchus</taxon>
    </lineage>
</organism>
<dbReference type="WBParaSite" id="jg26603">
    <property type="protein sequence ID" value="jg26603"/>
    <property type="gene ID" value="jg26603"/>
</dbReference>
<dbReference type="SMART" id="SM01075">
    <property type="entry name" value="CDT1"/>
    <property type="match status" value="1"/>
</dbReference>
<dbReference type="AlphaFoldDB" id="A0A915E571"/>
<dbReference type="Pfam" id="PF08839">
    <property type="entry name" value="CDT1"/>
    <property type="match status" value="1"/>
</dbReference>
<dbReference type="GO" id="GO:0000278">
    <property type="term" value="P:mitotic cell cycle"/>
    <property type="evidence" value="ECO:0007669"/>
    <property type="project" value="TreeGrafter"/>
</dbReference>
<dbReference type="SUPFAM" id="SSF46785">
    <property type="entry name" value="Winged helix' DNA-binding domain"/>
    <property type="match status" value="1"/>
</dbReference>
<dbReference type="GO" id="GO:0070182">
    <property type="term" value="F:DNA polymerase binding"/>
    <property type="evidence" value="ECO:0007669"/>
    <property type="project" value="TreeGrafter"/>
</dbReference>
<feature type="domain" description="CDT1 Geminin-binding" evidence="3">
    <location>
        <begin position="1"/>
        <end position="247"/>
    </location>
</feature>
<sequence length="422" mass="48417">MRITFDNVSKNVMKNTKMTFKESHLSQIVAVYSKAYDLKWEKHRQVMGKTVAGQKYDLVILPNLKDDLEPFLTEQAKEKMLLLKSPARCLFSPINQSPVKQLSTTPVKIDRAELLKSPTKTVKLSRTPVKQEPMLSKQDENYCFVSPSKNLISPVKRMDRDVIRKSPTKMPNTPVRRLVLSDPAPKMEGWRLTARKMVFRHFLVEHLKNLHKQFLATEKVTIASKQLLHPDFKLESVADIPSTSLPQQPKTETPLRTMRDFLQTVTPVKLEAKLDVAKEPESSPVKTPSQPLLERIRAKEAALKRAKEQKDPGLERRRTILYMLKQSMVEVICSHFGLKKVSSMNVDQLQKMVVLSCGKMSRENFLEHLDVLCSVAPKICSKETFLKTTAFKLSEARFDEILECVEEELHKVDKILDIKTEV</sequence>
<dbReference type="Pfam" id="PF16679">
    <property type="entry name" value="CDT1_C"/>
    <property type="match status" value="1"/>
</dbReference>
<dbReference type="PANTHER" id="PTHR28637">
    <property type="entry name" value="DNA REPLICATION FACTOR CDT1"/>
    <property type="match status" value="1"/>
</dbReference>
<evidence type="ECO:0000256" key="1">
    <source>
        <dbReference type="ARBA" id="ARBA00008356"/>
    </source>
</evidence>
<accession>A0A915E571</accession>
<dbReference type="InterPro" id="IPR036390">
    <property type="entry name" value="WH_DNA-bd_sf"/>
</dbReference>
<dbReference type="GO" id="GO:0000076">
    <property type="term" value="P:DNA replication checkpoint signaling"/>
    <property type="evidence" value="ECO:0007669"/>
    <property type="project" value="TreeGrafter"/>
</dbReference>